<dbReference type="GO" id="GO:0005886">
    <property type="term" value="C:plasma membrane"/>
    <property type="evidence" value="ECO:0007669"/>
    <property type="project" value="UniProtKB-SubCell"/>
</dbReference>
<keyword evidence="4 6" id="KW-1133">Transmembrane helix</keyword>
<dbReference type="HOGENOM" id="CLU_037830_1_0_2"/>
<keyword evidence="5 6" id="KW-0472">Membrane</keyword>
<evidence type="ECO:0000256" key="6">
    <source>
        <dbReference type="SAM" id="Phobius"/>
    </source>
</evidence>
<protein>
    <submittedName>
        <fullName evidence="7">O-antigen flippase Wzx</fullName>
    </submittedName>
</protein>
<accession>A0A0E3PSG2</accession>
<feature type="transmembrane region" description="Helical" evidence="6">
    <location>
        <begin position="129"/>
        <end position="150"/>
    </location>
</feature>
<comment type="subcellular location">
    <subcellularLocation>
        <location evidence="1">Cell membrane</location>
        <topology evidence="1">Multi-pass membrane protein</topology>
    </subcellularLocation>
</comment>
<feature type="transmembrane region" description="Helical" evidence="6">
    <location>
        <begin position="405"/>
        <end position="423"/>
    </location>
</feature>
<dbReference type="PANTHER" id="PTHR30250">
    <property type="entry name" value="PST FAMILY PREDICTED COLANIC ACID TRANSPORTER"/>
    <property type="match status" value="1"/>
</dbReference>
<dbReference type="EMBL" id="CP009509">
    <property type="protein sequence ID" value="AKB39145.1"/>
    <property type="molecule type" value="Genomic_DNA"/>
</dbReference>
<name>A0A0E3PSG2_METMZ</name>
<dbReference type="Proteomes" id="UP000033058">
    <property type="component" value="Chromosome"/>
</dbReference>
<dbReference type="GeneID" id="24849747"/>
<feature type="transmembrane region" description="Helical" evidence="6">
    <location>
        <begin position="90"/>
        <end position="114"/>
    </location>
</feature>
<proteinExistence type="predicted"/>
<evidence type="ECO:0000256" key="5">
    <source>
        <dbReference type="ARBA" id="ARBA00023136"/>
    </source>
</evidence>
<keyword evidence="2" id="KW-1003">Cell membrane</keyword>
<feature type="transmembrane region" description="Helical" evidence="6">
    <location>
        <begin position="435"/>
        <end position="456"/>
    </location>
</feature>
<dbReference type="PATRIC" id="fig|1434117.4.peg.178"/>
<evidence type="ECO:0000256" key="1">
    <source>
        <dbReference type="ARBA" id="ARBA00004651"/>
    </source>
</evidence>
<feature type="transmembrane region" description="Helical" evidence="6">
    <location>
        <begin position="58"/>
        <end position="78"/>
    </location>
</feature>
<dbReference type="Pfam" id="PF13440">
    <property type="entry name" value="Polysacc_synt_3"/>
    <property type="match status" value="1"/>
</dbReference>
<sequence length="502" mass="55408">MDKKTEKSAEKPSNNEKKSSFASDVLTLAGGTTFAQILTILAAPVLTRLYGPEDFGVWALYVSITSIISVISCLRYDYSIMLPESDREAVNLLGLSVLAVLTVTGLTVPAVWYFKAQLVDLLNAPQIEGYLWLIPPFVFVNGIFLALTHWNSRTKLFKRLSFSKISSSVSTTATQIVLGLMQHPPTSAGLIGGSLAGQSIATFVLGGQIWRDDKNLIKKSLSWKEIYEGAVRHRNLPLIDSWSALMNSVSWQLPAFLLSAFFTPAIVGFYSLGFRLLQLPMSFIGGSISQVFYQRASRAVSDGTLSILVESVFRILVIIGMFPILILTIVGGDVFTVVFGRAWTEAGVYAQILSLWAFIWFISSPLTTIYLVVEEHHFGFSYNFFNLTTRFLSLTIGGILGNARIALILFSISGIVVYGYLCLKMMYYSGVKTSKALKIVFSNFVLFIPAGLVLTALKTAGINQILLVVISGLIICIYYLYILKMDKQMKEIIAEFKLPGKA</sequence>
<feature type="transmembrane region" description="Helical" evidence="6">
    <location>
        <begin position="21"/>
        <end position="46"/>
    </location>
</feature>
<organism evidence="7 8">
    <name type="scientific">Methanosarcina mazei WWM610</name>
    <dbReference type="NCBI Taxonomy" id="1434117"/>
    <lineage>
        <taxon>Archaea</taxon>
        <taxon>Methanobacteriati</taxon>
        <taxon>Methanobacteriota</taxon>
        <taxon>Stenosarchaea group</taxon>
        <taxon>Methanomicrobia</taxon>
        <taxon>Methanosarcinales</taxon>
        <taxon>Methanosarcinaceae</taxon>
        <taxon>Methanosarcina</taxon>
    </lineage>
</organism>
<dbReference type="InterPro" id="IPR050833">
    <property type="entry name" value="Poly_Biosynth_Transport"/>
</dbReference>
<evidence type="ECO:0000313" key="8">
    <source>
        <dbReference type="Proteomes" id="UP000033058"/>
    </source>
</evidence>
<dbReference type="AlphaFoldDB" id="A0A0E3PSG2"/>
<gene>
    <name evidence="7" type="ORF">MSMAW_0154</name>
</gene>
<evidence type="ECO:0000256" key="3">
    <source>
        <dbReference type="ARBA" id="ARBA00022692"/>
    </source>
</evidence>
<feature type="transmembrane region" description="Helical" evidence="6">
    <location>
        <begin position="349"/>
        <end position="373"/>
    </location>
</feature>
<feature type="transmembrane region" description="Helical" evidence="6">
    <location>
        <begin position="462"/>
        <end position="481"/>
    </location>
</feature>
<dbReference type="PANTHER" id="PTHR30250:SF28">
    <property type="entry name" value="POLYSACCHARIDE BIOSYNTHESIS PROTEIN"/>
    <property type="match status" value="1"/>
</dbReference>
<evidence type="ECO:0000256" key="4">
    <source>
        <dbReference type="ARBA" id="ARBA00022989"/>
    </source>
</evidence>
<keyword evidence="3 6" id="KW-0812">Transmembrane</keyword>
<feature type="transmembrane region" description="Helical" evidence="6">
    <location>
        <begin position="251"/>
        <end position="270"/>
    </location>
</feature>
<evidence type="ECO:0000256" key="2">
    <source>
        <dbReference type="ARBA" id="ARBA00022475"/>
    </source>
</evidence>
<evidence type="ECO:0000313" key="7">
    <source>
        <dbReference type="EMBL" id="AKB39145.1"/>
    </source>
</evidence>
<reference evidence="7 8" key="1">
    <citation type="submission" date="2014-07" db="EMBL/GenBank/DDBJ databases">
        <title>Methanogenic archaea and the global carbon cycle.</title>
        <authorList>
            <person name="Henriksen J.R."/>
            <person name="Luke J."/>
            <person name="Reinhart S."/>
            <person name="Benedict M.N."/>
            <person name="Youngblut N.D."/>
            <person name="Metcalf M.E."/>
            <person name="Whitaker R.J."/>
            <person name="Metcalf W.W."/>
        </authorList>
    </citation>
    <scope>NUCLEOTIDE SEQUENCE [LARGE SCALE GENOMIC DNA]</scope>
    <source>
        <strain evidence="7 8">WWM610</strain>
    </source>
</reference>
<feature type="transmembrane region" description="Helical" evidence="6">
    <location>
        <begin position="305"/>
        <end position="329"/>
    </location>
</feature>
<dbReference type="RefSeq" id="WP_048036807.1">
    <property type="nucleotide sequence ID" value="NZ_CP009509.1"/>
</dbReference>